<gene>
    <name evidence="1" type="ORF">BCR44DRAFT_1109396</name>
</gene>
<dbReference type="EMBL" id="MCFL01000020">
    <property type="protein sequence ID" value="ORZ35908.1"/>
    <property type="molecule type" value="Genomic_DNA"/>
</dbReference>
<evidence type="ECO:0000313" key="2">
    <source>
        <dbReference type="Proteomes" id="UP000193411"/>
    </source>
</evidence>
<organism evidence="1 2">
    <name type="scientific">Catenaria anguillulae PL171</name>
    <dbReference type="NCBI Taxonomy" id="765915"/>
    <lineage>
        <taxon>Eukaryota</taxon>
        <taxon>Fungi</taxon>
        <taxon>Fungi incertae sedis</taxon>
        <taxon>Blastocladiomycota</taxon>
        <taxon>Blastocladiomycetes</taxon>
        <taxon>Blastocladiales</taxon>
        <taxon>Catenariaceae</taxon>
        <taxon>Catenaria</taxon>
    </lineage>
</organism>
<evidence type="ECO:0000313" key="1">
    <source>
        <dbReference type="EMBL" id="ORZ35908.1"/>
    </source>
</evidence>
<keyword evidence="2" id="KW-1185">Reference proteome</keyword>
<proteinExistence type="predicted"/>
<protein>
    <submittedName>
        <fullName evidence="1">Uncharacterized protein</fullName>
    </submittedName>
</protein>
<name>A0A1Y2HMT1_9FUNG</name>
<accession>A0A1Y2HMT1</accession>
<dbReference type="AlphaFoldDB" id="A0A1Y2HMT1"/>
<sequence length="103" mass="11275">MAAPQHDHAFFFLPSTVALTSNHPIALAPLHHSVDFSLTVMHILLHIVSCRKYCLHNHLCYAIRPAHPRVTRPMSLALLTPPLLVNAPSLSPASVTAGFRSPN</sequence>
<comment type="caution">
    <text evidence="1">The sequence shown here is derived from an EMBL/GenBank/DDBJ whole genome shotgun (WGS) entry which is preliminary data.</text>
</comment>
<dbReference type="Proteomes" id="UP000193411">
    <property type="component" value="Unassembled WGS sequence"/>
</dbReference>
<reference evidence="1 2" key="1">
    <citation type="submission" date="2016-07" db="EMBL/GenBank/DDBJ databases">
        <title>Pervasive Adenine N6-methylation of Active Genes in Fungi.</title>
        <authorList>
            <consortium name="DOE Joint Genome Institute"/>
            <person name="Mondo S.J."/>
            <person name="Dannebaum R.O."/>
            <person name="Kuo R.C."/>
            <person name="Labutti K."/>
            <person name="Haridas S."/>
            <person name="Kuo A."/>
            <person name="Salamov A."/>
            <person name="Ahrendt S.R."/>
            <person name="Lipzen A."/>
            <person name="Sullivan W."/>
            <person name="Andreopoulos W.B."/>
            <person name="Clum A."/>
            <person name="Lindquist E."/>
            <person name="Daum C."/>
            <person name="Ramamoorthy G.K."/>
            <person name="Gryganskyi A."/>
            <person name="Culley D."/>
            <person name="Magnuson J.K."/>
            <person name="James T.Y."/>
            <person name="O'Malley M.A."/>
            <person name="Stajich J.E."/>
            <person name="Spatafora J.W."/>
            <person name="Visel A."/>
            <person name="Grigoriev I.V."/>
        </authorList>
    </citation>
    <scope>NUCLEOTIDE SEQUENCE [LARGE SCALE GENOMIC DNA]</scope>
    <source>
        <strain evidence="1 2">PL171</strain>
    </source>
</reference>